<dbReference type="Proteomes" id="UP001064489">
    <property type="component" value="Chromosome 2"/>
</dbReference>
<evidence type="ECO:0000256" key="1">
    <source>
        <dbReference type="SAM" id="MobiDB-lite"/>
    </source>
</evidence>
<feature type="region of interest" description="Disordered" evidence="1">
    <location>
        <begin position="102"/>
        <end position="124"/>
    </location>
</feature>
<reference evidence="2" key="1">
    <citation type="journal article" date="2022" name="Plant J.">
        <title>Strategies of tolerance reflected in two North American maple genomes.</title>
        <authorList>
            <person name="McEvoy S.L."/>
            <person name="Sezen U.U."/>
            <person name="Trouern-Trend A."/>
            <person name="McMahon S.M."/>
            <person name="Schaberg P.G."/>
            <person name="Yang J."/>
            <person name="Wegrzyn J.L."/>
            <person name="Swenson N.G."/>
        </authorList>
    </citation>
    <scope>NUCLEOTIDE SEQUENCE</scope>
    <source>
        <strain evidence="2">91603</strain>
    </source>
</reference>
<dbReference type="AlphaFoldDB" id="A0AAD5IGT7"/>
<name>A0AAD5IGT7_ACENE</name>
<proteinExistence type="predicted"/>
<dbReference type="EMBL" id="JAJSOW010000106">
    <property type="protein sequence ID" value="KAI9162480.1"/>
    <property type="molecule type" value="Genomic_DNA"/>
</dbReference>
<accession>A0AAD5IGT7</accession>
<protein>
    <submittedName>
        <fullName evidence="2">Uncharacterized protein</fullName>
    </submittedName>
</protein>
<reference evidence="2" key="2">
    <citation type="submission" date="2023-02" db="EMBL/GenBank/DDBJ databases">
        <authorList>
            <person name="Swenson N.G."/>
            <person name="Wegrzyn J.L."/>
            <person name="Mcevoy S.L."/>
        </authorList>
    </citation>
    <scope>NUCLEOTIDE SEQUENCE</scope>
    <source>
        <strain evidence="2">91603</strain>
        <tissue evidence="2">Leaf</tissue>
    </source>
</reference>
<keyword evidence="3" id="KW-1185">Reference proteome</keyword>
<sequence length="124" mass="13547">MQGIEFELDIDMVVEDDDIHCRISYDRKLGRAKAHLLNGKASASASVDSARQNLAAAFVNKEHALMALNSCSKQLCRREKNDQGEGAALTGSRGQWLQLAASTGKGAAAMDDGRRRESQNEREI</sequence>
<evidence type="ECO:0000313" key="3">
    <source>
        <dbReference type="Proteomes" id="UP001064489"/>
    </source>
</evidence>
<organism evidence="2 3">
    <name type="scientific">Acer negundo</name>
    <name type="common">Box elder</name>
    <dbReference type="NCBI Taxonomy" id="4023"/>
    <lineage>
        <taxon>Eukaryota</taxon>
        <taxon>Viridiplantae</taxon>
        <taxon>Streptophyta</taxon>
        <taxon>Embryophyta</taxon>
        <taxon>Tracheophyta</taxon>
        <taxon>Spermatophyta</taxon>
        <taxon>Magnoliopsida</taxon>
        <taxon>eudicotyledons</taxon>
        <taxon>Gunneridae</taxon>
        <taxon>Pentapetalae</taxon>
        <taxon>rosids</taxon>
        <taxon>malvids</taxon>
        <taxon>Sapindales</taxon>
        <taxon>Sapindaceae</taxon>
        <taxon>Hippocastanoideae</taxon>
        <taxon>Acereae</taxon>
        <taxon>Acer</taxon>
    </lineage>
</organism>
<evidence type="ECO:0000313" key="2">
    <source>
        <dbReference type="EMBL" id="KAI9162480.1"/>
    </source>
</evidence>
<comment type="caution">
    <text evidence="2">The sequence shown here is derived from an EMBL/GenBank/DDBJ whole genome shotgun (WGS) entry which is preliminary data.</text>
</comment>
<feature type="compositionally biased region" description="Basic and acidic residues" evidence="1">
    <location>
        <begin position="111"/>
        <end position="124"/>
    </location>
</feature>
<gene>
    <name evidence="2" type="ORF">LWI28_027828</name>
</gene>